<evidence type="ECO:0000256" key="5">
    <source>
        <dbReference type="ARBA" id="ARBA00022692"/>
    </source>
</evidence>
<feature type="transmembrane region" description="Helical" evidence="9">
    <location>
        <begin position="128"/>
        <end position="146"/>
    </location>
</feature>
<dbReference type="InterPro" id="IPR055348">
    <property type="entry name" value="DctQ"/>
</dbReference>
<dbReference type="GO" id="GO:0005886">
    <property type="term" value="C:plasma membrane"/>
    <property type="evidence" value="ECO:0007669"/>
    <property type="project" value="UniProtKB-SubCell"/>
</dbReference>
<dbReference type="Pfam" id="PF04290">
    <property type="entry name" value="DctQ"/>
    <property type="match status" value="1"/>
</dbReference>
<keyword evidence="12" id="KW-1185">Reference proteome</keyword>
<keyword evidence="5 9" id="KW-0812">Transmembrane</keyword>
<feature type="transmembrane region" description="Helical" evidence="9">
    <location>
        <begin position="47"/>
        <end position="65"/>
    </location>
</feature>
<dbReference type="Proteomes" id="UP000626844">
    <property type="component" value="Unassembled WGS sequence"/>
</dbReference>
<evidence type="ECO:0000313" key="12">
    <source>
        <dbReference type="Proteomes" id="UP000626844"/>
    </source>
</evidence>
<keyword evidence="4" id="KW-0997">Cell inner membrane</keyword>
<feature type="transmembrane region" description="Helical" evidence="9">
    <location>
        <begin position="86"/>
        <end position="108"/>
    </location>
</feature>
<organism evidence="11 12">
    <name type="scientific">Metabacillus arenae</name>
    <dbReference type="NCBI Taxonomy" id="2771434"/>
    <lineage>
        <taxon>Bacteria</taxon>
        <taxon>Bacillati</taxon>
        <taxon>Bacillota</taxon>
        <taxon>Bacilli</taxon>
        <taxon>Bacillales</taxon>
        <taxon>Bacillaceae</taxon>
        <taxon>Metabacillus</taxon>
    </lineage>
</organism>
<name>A0A926RZG8_9BACI</name>
<evidence type="ECO:0000256" key="3">
    <source>
        <dbReference type="ARBA" id="ARBA00022475"/>
    </source>
</evidence>
<dbReference type="RefSeq" id="WP_191161925.1">
    <property type="nucleotide sequence ID" value="NZ_JACXAI010000043.1"/>
</dbReference>
<dbReference type="PANTHER" id="PTHR35011:SF2">
    <property type="entry name" value="2,3-DIKETO-L-GULONATE TRAP TRANSPORTER SMALL PERMEASE PROTEIN YIAM"/>
    <property type="match status" value="1"/>
</dbReference>
<dbReference type="AlphaFoldDB" id="A0A926RZG8"/>
<evidence type="ECO:0000256" key="8">
    <source>
        <dbReference type="ARBA" id="ARBA00038436"/>
    </source>
</evidence>
<evidence type="ECO:0000256" key="9">
    <source>
        <dbReference type="SAM" id="Phobius"/>
    </source>
</evidence>
<evidence type="ECO:0000313" key="11">
    <source>
        <dbReference type="EMBL" id="MBD1383101.1"/>
    </source>
</evidence>
<comment type="subcellular location">
    <subcellularLocation>
        <location evidence="1">Cell inner membrane</location>
        <topology evidence="1">Multi-pass membrane protein</topology>
    </subcellularLocation>
</comment>
<keyword evidence="6 9" id="KW-1133">Transmembrane helix</keyword>
<accession>A0A926RZG8</accession>
<evidence type="ECO:0000256" key="7">
    <source>
        <dbReference type="ARBA" id="ARBA00023136"/>
    </source>
</evidence>
<evidence type="ECO:0000259" key="10">
    <source>
        <dbReference type="Pfam" id="PF04290"/>
    </source>
</evidence>
<dbReference type="InterPro" id="IPR007387">
    <property type="entry name" value="TRAP_DctQ"/>
</dbReference>
<evidence type="ECO:0000256" key="1">
    <source>
        <dbReference type="ARBA" id="ARBA00004429"/>
    </source>
</evidence>
<proteinExistence type="inferred from homology"/>
<dbReference type="GO" id="GO:0022857">
    <property type="term" value="F:transmembrane transporter activity"/>
    <property type="evidence" value="ECO:0007669"/>
    <property type="project" value="TreeGrafter"/>
</dbReference>
<evidence type="ECO:0000256" key="6">
    <source>
        <dbReference type="ARBA" id="ARBA00022989"/>
    </source>
</evidence>
<keyword evidence="2" id="KW-0813">Transport</keyword>
<gene>
    <name evidence="11" type="ORF">IC621_23140</name>
</gene>
<evidence type="ECO:0000256" key="4">
    <source>
        <dbReference type="ARBA" id="ARBA00022519"/>
    </source>
</evidence>
<feature type="domain" description="Tripartite ATP-independent periplasmic transporters DctQ component" evidence="10">
    <location>
        <begin position="26"/>
        <end position="153"/>
    </location>
</feature>
<dbReference type="PANTHER" id="PTHR35011">
    <property type="entry name" value="2,3-DIKETO-L-GULONATE TRAP TRANSPORTER SMALL PERMEASE PROTEIN YIAM"/>
    <property type="match status" value="1"/>
</dbReference>
<dbReference type="GO" id="GO:0015740">
    <property type="term" value="P:C4-dicarboxylate transport"/>
    <property type="evidence" value="ECO:0007669"/>
    <property type="project" value="TreeGrafter"/>
</dbReference>
<reference evidence="11" key="1">
    <citation type="submission" date="2020-09" db="EMBL/GenBank/DDBJ databases">
        <title>A novel bacterium of genus Bacillus, isolated from South China Sea.</title>
        <authorList>
            <person name="Huang H."/>
            <person name="Mo K."/>
            <person name="Hu Y."/>
        </authorList>
    </citation>
    <scope>NUCLEOTIDE SEQUENCE</scope>
    <source>
        <strain evidence="11">IB182487</strain>
    </source>
</reference>
<sequence>MRILRKIDNHIEEWILVFLLAVSLTSITLQIFMRFIFDNSLSWSEELARYCFIWLIYIGIAYGVKLSRHITLDVVYDLVPDTLKKAFQLLSNLLVGAFALIVIYNSYFLIDQLASFGQTSAAMRLNMVYVYLSVPIGMALTIIRLIQNTIYIIKNGISDLMEDKGGIM</sequence>
<feature type="transmembrane region" description="Helical" evidence="9">
    <location>
        <begin position="14"/>
        <end position="35"/>
    </location>
</feature>
<protein>
    <submittedName>
        <fullName evidence="11">TRAP transporter small permease</fullName>
    </submittedName>
</protein>
<evidence type="ECO:0000256" key="2">
    <source>
        <dbReference type="ARBA" id="ARBA00022448"/>
    </source>
</evidence>
<comment type="caution">
    <text evidence="11">The sequence shown here is derived from an EMBL/GenBank/DDBJ whole genome shotgun (WGS) entry which is preliminary data.</text>
</comment>
<dbReference type="EMBL" id="JACXAI010000043">
    <property type="protein sequence ID" value="MBD1383101.1"/>
    <property type="molecule type" value="Genomic_DNA"/>
</dbReference>
<comment type="similarity">
    <text evidence="8">Belongs to the TRAP transporter small permease family.</text>
</comment>
<keyword evidence="3" id="KW-1003">Cell membrane</keyword>
<keyword evidence="7 9" id="KW-0472">Membrane</keyword>